<dbReference type="PANTHER" id="PTHR42709">
    <property type="entry name" value="ALKALINE PHOSPHATASE LIKE PROTEIN"/>
    <property type="match status" value="1"/>
</dbReference>
<gene>
    <name evidence="8" type="ORF">CH357_05750</name>
</gene>
<evidence type="ECO:0000256" key="1">
    <source>
        <dbReference type="ARBA" id="ARBA00004651"/>
    </source>
</evidence>
<evidence type="ECO:0000313" key="9">
    <source>
        <dbReference type="Proteomes" id="UP000232196"/>
    </source>
</evidence>
<reference evidence="8 9" key="1">
    <citation type="submission" date="2017-07" db="EMBL/GenBank/DDBJ databases">
        <title>Leptospira spp. isolated from tropical soils.</title>
        <authorList>
            <person name="Thibeaux R."/>
            <person name="Iraola G."/>
            <person name="Ferres I."/>
            <person name="Bierque E."/>
            <person name="Girault D."/>
            <person name="Soupe-Gilbert M.-E."/>
            <person name="Picardeau M."/>
            <person name="Goarant C."/>
        </authorList>
    </citation>
    <scope>NUCLEOTIDE SEQUENCE [LARGE SCALE GENOMIC DNA]</scope>
    <source>
        <strain evidence="8 9">MCA1-C-A1</strain>
    </source>
</reference>
<organism evidence="8 9">
    <name type="scientific">Leptospira hartskeerlii</name>
    <dbReference type="NCBI Taxonomy" id="2023177"/>
    <lineage>
        <taxon>Bacteria</taxon>
        <taxon>Pseudomonadati</taxon>
        <taxon>Spirochaetota</taxon>
        <taxon>Spirochaetia</taxon>
        <taxon>Leptospirales</taxon>
        <taxon>Leptospiraceae</taxon>
        <taxon>Leptospira</taxon>
    </lineage>
</organism>
<evidence type="ECO:0000313" key="8">
    <source>
        <dbReference type="EMBL" id="PJZ26007.1"/>
    </source>
</evidence>
<dbReference type="Pfam" id="PF09335">
    <property type="entry name" value="VTT_dom"/>
    <property type="match status" value="1"/>
</dbReference>
<feature type="domain" description="VTT" evidence="7">
    <location>
        <begin position="42"/>
        <end position="169"/>
    </location>
</feature>
<evidence type="ECO:0000256" key="4">
    <source>
        <dbReference type="ARBA" id="ARBA00022989"/>
    </source>
</evidence>
<protein>
    <recommendedName>
        <fullName evidence="7">VTT domain-containing protein</fullName>
    </recommendedName>
</protein>
<dbReference type="AlphaFoldDB" id="A0A2M9XE87"/>
<comment type="caution">
    <text evidence="8">The sequence shown here is derived from an EMBL/GenBank/DDBJ whole genome shotgun (WGS) entry which is preliminary data.</text>
</comment>
<evidence type="ECO:0000256" key="2">
    <source>
        <dbReference type="ARBA" id="ARBA00022475"/>
    </source>
</evidence>
<dbReference type="PANTHER" id="PTHR42709:SF6">
    <property type="entry name" value="UNDECAPRENYL PHOSPHATE TRANSPORTER A"/>
    <property type="match status" value="1"/>
</dbReference>
<keyword evidence="4 6" id="KW-1133">Transmembrane helix</keyword>
<dbReference type="RefSeq" id="WP_100705807.1">
    <property type="nucleotide sequence ID" value="NZ_NPDL01000015.1"/>
</dbReference>
<dbReference type="GO" id="GO:0005886">
    <property type="term" value="C:plasma membrane"/>
    <property type="evidence" value="ECO:0007669"/>
    <property type="project" value="UniProtKB-SubCell"/>
</dbReference>
<evidence type="ECO:0000259" key="7">
    <source>
        <dbReference type="Pfam" id="PF09335"/>
    </source>
</evidence>
<dbReference type="InterPro" id="IPR032816">
    <property type="entry name" value="VTT_dom"/>
</dbReference>
<keyword evidence="3 6" id="KW-0812">Transmembrane</keyword>
<dbReference type="InterPro" id="IPR051311">
    <property type="entry name" value="DedA_domain"/>
</dbReference>
<sequence length="214" mass="24520">MQFAGFDFYIQTLLDWVSGLPSALVWFFFAFSNFTENVFPPWPGDTVTAFGGFLLARGALSFWELVSSTLIGNLAGAWVMYAFGHKLLEWLKNKNFPFKSELYNEESIQKTLDWFSRNGVVVVIFSRFSAGIRFFVSIVAGMVDMKPILFFSAFTLAVTIWCGILIYGGFYLGSHWEKVLEFLALYNKIFTGFFVTAVIGFIIYKKFFEKRKEA</sequence>
<dbReference type="Proteomes" id="UP000232196">
    <property type="component" value="Unassembled WGS sequence"/>
</dbReference>
<keyword evidence="9" id="KW-1185">Reference proteome</keyword>
<dbReference type="OrthoDB" id="9813426at2"/>
<evidence type="ECO:0000256" key="6">
    <source>
        <dbReference type="SAM" id="Phobius"/>
    </source>
</evidence>
<name>A0A2M9XE87_9LEPT</name>
<evidence type="ECO:0000256" key="5">
    <source>
        <dbReference type="ARBA" id="ARBA00023136"/>
    </source>
</evidence>
<accession>A0A2M9XE87</accession>
<evidence type="ECO:0000256" key="3">
    <source>
        <dbReference type="ARBA" id="ARBA00022692"/>
    </source>
</evidence>
<keyword evidence="2" id="KW-1003">Cell membrane</keyword>
<feature type="transmembrane region" description="Helical" evidence="6">
    <location>
        <begin position="12"/>
        <end position="34"/>
    </location>
</feature>
<feature type="transmembrane region" description="Helical" evidence="6">
    <location>
        <begin position="148"/>
        <end position="172"/>
    </location>
</feature>
<feature type="transmembrane region" description="Helical" evidence="6">
    <location>
        <begin position="70"/>
        <end position="88"/>
    </location>
</feature>
<dbReference type="EMBL" id="NPDN01000003">
    <property type="protein sequence ID" value="PJZ26007.1"/>
    <property type="molecule type" value="Genomic_DNA"/>
</dbReference>
<proteinExistence type="predicted"/>
<keyword evidence="5 6" id="KW-0472">Membrane</keyword>
<comment type="subcellular location">
    <subcellularLocation>
        <location evidence="1">Cell membrane</location>
        <topology evidence="1">Multi-pass membrane protein</topology>
    </subcellularLocation>
</comment>
<feature type="transmembrane region" description="Helical" evidence="6">
    <location>
        <begin position="184"/>
        <end position="204"/>
    </location>
</feature>